<dbReference type="AlphaFoldDB" id="A0A914P7T9"/>
<dbReference type="Proteomes" id="UP000887578">
    <property type="component" value="Unplaced"/>
</dbReference>
<keyword evidence="2" id="KW-1185">Reference proteome</keyword>
<reference evidence="3" key="1">
    <citation type="submission" date="2022-11" db="UniProtKB">
        <authorList>
            <consortium name="WormBaseParasite"/>
        </authorList>
    </citation>
    <scope>IDENTIFICATION</scope>
</reference>
<evidence type="ECO:0000313" key="2">
    <source>
        <dbReference type="Proteomes" id="UP000887578"/>
    </source>
</evidence>
<accession>A0A914P7T9</accession>
<feature type="region of interest" description="Disordered" evidence="1">
    <location>
        <begin position="1"/>
        <end position="111"/>
    </location>
</feature>
<evidence type="ECO:0000313" key="3">
    <source>
        <dbReference type="WBParaSite" id="PDA_v2.g10758.t1"/>
    </source>
</evidence>
<feature type="region of interest" description="Disordered" evidence="1">
    <location>
        <begin position="137"/>
        <end position="160"/>
    </location>
</feature>
<feature type="compositionally biased region" description="Basic residues" evidence="1">
    <location>
        <begin position="24"/>
        <end position="34"/>
    </location>
</feature>
<feature type="compositionally biased region" description="Basic and acidic residues" evidence="1">
    <location>
        <begin position="88"/>
        <end position="103"/>
    </location>
</feature>
<proteinExistence type="predicted"/>
<protein>
    <submittedName>
        <fullName evidence="3">High mobility group nucleosome-binding domain-containing protein 3</fullName>
    </submittedName>
</protein>
<organism evidence="2 3">
    <name type="scientific">Panagrolaimus davidi</name>
    <dbReference type="NCBI Taxonomy" id="227884"/>
    <lineage>
        <taxon>Eukaryota</taxon>
        <taxon>Metazoa</taxon>
        <taxon>Ecdysozoa</taxon>
        <taxon>Nematoda</taxon>
        <taxon>Chromadorea</taxon>
        <taxon>Rhabditida</taxon>
        <taxon>Tylenchina</taxon>
        <taxon>Panagrolaimomorpha</taxon>
        <taxon>Panagrolaimoidea</taxon>
        <taxon>Panagrolaimidae</taxon>
        <taxon>Panagrolaimus</taxon>
    </lineage>
</organism>
<sequence>MKSKEELAKPPGAVEEEQQQVPSKRGRGRPKKVVPKPSVDEEVKAQPAASKQKEEVKPVASNGKHTLKNVNQSNGGNKTSKTRVAAPKPEKKADGISSEKENGSKPSDPHLQLKLNYTIVEADQTRQIVRAADLGGRYMLPGEAQKDEEEEDGEYEDGED</sequence>
<feature type="compositionally biased region" description="Polar residues" evidence="1">
    <location>
        <begin position="68"/>
        <end position="79"/>
    </location>
</feature>
<evidence type="ECO:0000256" key="1">
    <source>
        <dbReference type="SAM" id="MobiDB-lite"/>
    </source>
</evidence>
<name>A0A914P7T9_9BILA</name>
<dbReference type="WBParaSite" id="PDA_v2.g10758.t1">
    <property type="protein sequence ID" value="PDA_v2.g10758.t1"/>
    <property type="gene ID" value="PDA_v2.g10758"/>
</dbReference>
<feature type="compositionally biased region" description="Acidic residues" evidence="1">
    <location>
        <begin position="146"/>
        <end position="160"/>
    </location>
</feature>